<proteinExistence type="predicted"/>
<dbReference type="EMBL" id="JACJVR010000105">
    <property type="protein sequence ID" value="MBB6694814.1"/>
    <property type="molecule type" value="Genomic_DNA"/>
</dbReference>
<gene>
    <name evidence="3" type="ORF">H7B90_25795</name>
</gene>
<feature type="compositionally biased region" description="Gly residues" evidence="1">
    <location>
        <begin position="14"/>
        <end position="24"/>
    </location>
</feature>
<reference evidence="3 4" key="1">
    <citation type="submission" date="2020-08" db="EMBL/GenBank/DDBJ databases">
        <title>Cohnella phylogeny.</title>
        <authorList>
            <person name="Dunlap C."/>
        </authorList>
    </citation>
    <scope>NUCLEOTIDE SEQUENCE [LARGE SCALE GENOMIC DNA]</scope>
    <source>
        <strain evidence="3 4">DSM 25239</strain>
    </source>
</reference>
<dbReference type="RefSeq" id="WP_185138777.1">
    <property type="nucleotide sequence ID" value="NZ_BORM01000004.1"/>
</dbReference>
<feature type="region of interest" description="Disordered" evidence="1">
    <location>
        <begin position="1"/>
        <end position="42"/>
    </location>
</feature>
<dbReference type="AlphaFoldDB" id="A0A841U9M9"/>
<keyword evidence="2" id="KW-0812">Transmembrane</keyword>
<evidence type="ECO:0000313" key="4">
    <source>
        <dbReference type="Proteomes" id="UP000553776"/>
    </source>
</evidence>
<dbReference type="Proteomes" id="UP000553776">
    <property type="component" value="Unassembled WGS sequence"/>
</dbReference>
<organism evidence="3 4">
    <name type="scientific">Cohnella xylanilytica</name>
    <dbReference type="NCBI Taxonomy" id="557555"/>
    <lineage>
        <taxon>Bacteria</taxon>
        <taxon>Bacillati</taxon>
        <taxon>Bacillota</taxon>
        <taxon>Bacilli</taxon>
        <taxon>Bacillales</taxon>
        <taxon>Paenibacillaceae</taxon>
        <taxon>Cohnella</taxon>
    </lineage>
</organism>
<evidence type="ECO:0008006" key="5">
    <source>
        <dbReference type="Google" id="ProtNLM"/>
    </source>
</evidence>
<evidence type="ECO:0000256" key="1">
    <source>
        <dbReference type="SAM" id="MobiDB-lite"/>
    </source>
</evidence>
<feature type="transmembrane region" description="Helical" evidence="2">
    <location>
        <begin position="97"/>
        <end position="115"/>
    </location>
</feature>
<keyword evidence="4" id="KW-1185">Reference proteome</keyword>
<comment type="caution">
    <text evidence="3">The sequence shown here is derived from an EMBL/GenBank/DDBJ whole genome shotgun (WGS) entry which is preliminary data.</text>
</comment>
<feature type="transmembrane region" description="Helical" evidence="2">
    <location>
        <begin position="72"/>
        <end position="90"/>
    </location>
</feature>
<keyword evidence="2" id="KW-1133">Transmembrane helix</keyword>
<name>A0A841U9M9_9BACL</name>
<accession>A0A841U9M9</accession>
<keyword evidence="2" id="KW-0472">Membrane</keyword>
<feature type="transmembrane region" description="Helical" evidence="2">
    <location>
        <begin position="158"/>
        <end position="177"/>
    </location>
</feature>
<feature type="compositionally biased region" description="Pro residues" evidence="1">
    <location>
        <begin position="26"/>
        <end position="41"/>
    </location>
</feature>
<evidence type="ECO:0000256" key="2">
    <source>
        <dbReference type="SAM" id="Phobius"/>
    </source>
</evidence>
<feature type="transmembrane region" description="Helical" evidence="2">
    <location>
        <begin position="49"/>
        <end position="66"/>
    </location>
</feature>
<protein>
    <recommendedName>
        <fullName evidence="5">TM2 domain-containing protein</fullName>
    </recommendedName>
</protein>
<evidence type="ECO:0000313" key="3">
    <source>
        <dbReference type="EMBL" id="MBB6694814.1"/>
    </source>
</evidence>
<sequence>MDRPDEWQRPPGGMPGEQGPGGSYGMPPPYGFEPNGFPPQPQRRKKRKLAAALLSMIFPGTGHMYLGLMSKGVIIMLLLALNICGIVFVVEQANNVLIIVLLSLLIPILYFYNLFDVLQQTDAVNERHAAGWPTASGWPSASGWNGSPPAQGGSAGNVPVLGIVLLAVGGVALFSTANTEWTRWLLHSSGSMAGAIVLIAIGALVWLWEKRGHNGKHD</sequence>
<feature type="transmembrane region" description="Helical" evidence="2">
    <location>
        <begin position="184"/>
        <end position="208"/>
    </location>
</feature>